<evidence type="ECO:0000256" key="10">
    <source>
        <dbReference type="SAM" id="Phobius"/>
    </source>
</evidence>
<feature type="transmembrane region" description="Helical" evidence="10">
    <location>
        <begin position="98"/>
        <end position="119"/>
    </location>
</feature>
<feature type="transmembrane region" description="Helical" evidence="10">
    <location>
        <begin position="24"/>
        <end position="48"/>
    </location>
</feature>
<dbReference type="SUPFAM" id="SSF81343">
    <property type="entry name" value="Fumarate reductase respiratory complex transmembrane subunits"/>
    <property type="match status" value="1"/>
</dbReference>
<evidence type="ECO:0000256" key="4">
    <source>
        <dbReference type="ARBA" id="ARBA00022617"/>
    </source>
</evidence>
<evidence type="ECO:0000313" key="12">
    <source>
        <dbReference type="Proteomes" id="UP000037178"/>
    </source>
</evidence>
<evidence type="ECO:0000256" key="3">
    <source>
        <dbReference type="ARBA" id="ARBA00004370"/>
    </source>
</evidence>
<dbReference type="PATRIC" id="fig|1675527.3.peg.3365"/>
<keyword evidence="7 10" id="KW-1133">Transmembrane helix</keyword>
<dbReference type="InterPro" id="IPR034804">
    <property type="entry name" value="SQR/QFR_C/D"/>
</dbReference>
<evidence type="ECO:0000256" key="9">
    <source>
        <dbReference type="ARBA" id="ARBA00023136"/>
    </source>
</evidence>
<dbReference type="RefSeq" id="WP_049643875.1">
    <property type="nucleotide sequence ID" value="NZ_LFTY01000002.1"/>
</dbReference>
<keyword evidence="12" id="KW-1185">Reference proteome</keyword>
<evidence type="ECO:0000256" key="6">
    <source>
        <dbReference type="ARBA" id="ARBA00022723"/>
    </source>
</evidence>
<keyword evidence="9 10" id="KW-0472">Membrane</keyword>
<evidence type="ECO:0000256" key="8">
    <source>
        <dbReference type="ARBA" id="ARBA00023004"/>
    </source>
</evidence>
<comment type="caution">
    <text evidence="11">The sequence shown here is derived from an EMBL/GenBank/DDBJ whole genome shotgun (WGS) entry which is preliminary data.</text>
</comment>
<dbReference type="AlphaFoldDB" id="A0A0J9E9A4"/>
<evidence type="ECO:0000256" key="5">
    <source>
        <dbReference type="ARBA" id="ARBA00022692"/>
    </source>
</evidence>
<evidence type="ECO:0000313" key="11">
    <source>
        <dbReference type="EMBL" id="KMW58249.1"/>
    </source>
</evidence>
<dbReference type="CDD" id="cd03495">
    <property type="entry name" value="SQR_TypeC_SdhD_like"/>
    <property type="match status" value="1"/>
</dbReference>
<reference evidence="11 12" key="1">
    <citation type="submission" date="2015-06" db="EMBL/GenBank/DDBJ databases">
        <title>Draft genome sequence of an Alphaproteobacteria species associated to the Mediterranean sponge Oscarella lobularis.</title>
        <authorList>
            <person name="Jourda C."/>
            <person name="Santini S."/>
            <person name="Claverie J.-M."/>
        </authorList>
    </citation>
    <scope>NUCLEOTIDE SEQUENCE [LARGE SCALE GENOMIC DNA]</scope>
    <source>
        <strain evidence="11">IGS</strain>
    </source>
</reference>
<keyword evidence="5 10" id="KW-0812">Transmembrane</keyword>
<feature type="transmembrane region" description="Helical" evidence="10">
    <location>
        <begin position="55"/>
        <end position="78"/>
    </location>
</feature>
<dbReference type="STRING" id="1675527.AIOL_003220"/>
<dbReference type="Pfam" id="PF01127">
    <property type="entry name" value="Sdh_cyt"/>
    <property type="match status" value="1"/>
</dbReference>
<comment type="subcellular location">
    <subcellularLocation>
        <location evidence="3">Membrane</location>
    </subcellularLocation>
</comment>
<dbReference type="EMBL" id="LFTY01000002">
    <property type="protein sequence ID" value="KMW58249.1"/>
    <property type="molecule type" value="Genomic_DNA"/>
</dbReference>
<comment type="function">
    <text evidence="2">Membrane-anchoring subunit of succinate dehydrogenase (SDH).</text>
</comment>
<name>A0A0J9E9A4_9RHOB</name>
<dbReference type="GO" id="GO:0016020">
    <property type="term" value="C:membrane"/>
    <property type="evidence" value="ECO:0007669"/>
    <property type="project" value="UniProtKB-SubCell"/>
</dbReference>
<dbReference type="Proteomes" id="UP000037178">
    <property type="component" value="Unassembled WGS sequence"/>
</dbReference>
<proteinExistence type="predicted"/>
<evidence type="ECO:0000256" key="1">
    <source>
        <dbReference type="ARBA" id="ARBA00001971"/>
    </source>
</evidence>
<evidence type="ECO:0000256" key="7">
    <source>
        <dbReference type="ARBA" id="ARBA00022989"/>
    </source>
</evidence>
<dbReference type="InterPro" id="IPR000701">
    <property type="entry name" value="SuccDH_FuR_B_TM-su"/>
</dbReference>
<accession>A0A0J9E9A4</accession>
<dbReference type="OrthoDB" id="9809280at2"/>
<keyword evidence="8" id="KW-0408">Iron</keyword>
<protein>
    <submittedName>
        <fullName evidence="11">Succinate dehydrogenase hydrophobic membrane anchor protein</fullName>
    </submittedName>
</protein>
<evidence type="ECO:0000256" key="2">
    <source>
        <dbReference type="ARBA" id="ARBA00004050"/>
    </source>
</evidence>
<organism evidence="11 12">
    <name type="scientific">Candidatus Rhodobacter oscarellae</name>
    <dbReference type="NCBI Taxonomy" id="1675527"/>
    <lineage>
        <taxon>Bacteria</taxon>
        <taxon>Pseudomonadati</taxon>
        <taxon>Pseudomonadota</taxon>
        <taxon>Alphaproteobacteria</taxon>
        <taxon>Rhodobacterales</taxon>
        <taxon>Rhodobacter group</taxon>
        <taxon>Rhodobacter</taxon>
    </lineage>
</organism>
<comment type="cofactor">
    <cofactor evidence="1">
        <name>heme</name>
        <dbReference type="ChEBI" id="CHEBI:30413"/>
    </cofactor>
</comment>
<gene>
    <name evidence="11" type="ORF">AIOL_003220</name>
</gene>
<dbReference type="Gene3D" id="1.20.1300.10">
    <property type="entry name" value="Fumarate reductase/succinate dehydrogenase, transmembrane subunit"/>
    <property type="match status" value="1"/>
</dbReference>
<keyword evidence="4" id="KW-0349">Heme</keyword>
<sequence>MQFLTDRKRAQGLGSGRGGTHHHWQMMVTSMLLVVLGPLFVITFGLGLGGTYEEVLAYFARPLPALITILTLAVGIYHVMQETLVAVEDYVPGIAGKITMVVVTAFSYALIAAGIFAVARIAL</sequence>
<keyword evidence="6" id="KW-0479">Metal-binding</keyword>
<dbReference type="GO" id="GO:0046872">
    <property type="term" value="F:metal ion binding"/>
    <property type="evidence" value="ECO:0007669"/>
    <property type="project" value="UniProtKB-KW"/>
</dbReference>